<sequence>MNRIKIEYPIEVNCPVQRWHRPIQLTCQPHPPKVTGATFNFTNSLNTTYTVTLTGSYLDLQGNYLVTLQSGPTLTIMFNESEQAVSPILLIGRPGTLKFNTVYSVISIKREDDEADVVHVDGLVTFETGSKPTPLTLIVDEKTGSMTPDCGDSVIPCSSVDVAWDVASVLSISQIKLRVVQSVSQSKPWSVTTNGFLVISEDQAGIPTLRIPSSASMGEEEGMIVVDGGILDIRNITVLIENGSESFVFAFCRHSTVFLVASSITGVEINTTSDESEDVCSWSSGILRLVNCETLLEYAKLTHHSQGAINMEGGSLTSERNIFCTGSSDIKIESLSGGDGSKDYPSPWISLNDCNLTGEHAQPDTPMFIPTLSTDSKSTLNKKNKAFSIDVKGSTLIPARRSLNPRSLSKQSGMARTTGIREQRHNKHFIRGSEELS</sequence>
<comment type="caution">
    <text evidence="1">The sequence shown here is derived from an EMBL/GenBank/DDBJ whole genome shotgun (WGS) entry which is preliminary data.</text>
</comment>
<gene>
    <name evidence="1" type="ORF">BLNAU_3180</name>
</gene>
<reference evidence="1 2" key="1">
    <citation type="journal article" date="2022" name="bioRxiv">
        <title>Genomics of Preaxostyla Flagellates Illuminates Evolutionary Transitions and the Path Towards Mitochondrial Loss.</title>
        <authorList>
            <person name="Novak L.V.F."/>
            <person name="Treitli S.C."/>
            <person name="Pyrih J."/>
            <person name="Halakuc P."/>
            <person name="Pipaliya S.V."/>
            <person name="Vacek V."/>
            <person name="Brzon O."/>
            <person name="Soukal P."/>
            <person name="Eme L."/>
            <person name="Dacks J.B."/>
            <person name="Karnkowska A."/>
            <person name="Elias M."/>
            <person name="Hampl V."/>
        </authorList>
    </citation>
    <scope>NUCLEOTIDE SEQUENCE [LARGE SCALE GENOMIC DNA]</scope>
    <source>
        <strain evidence="1">NAU3</strain>
        <tissue evidence="1">Gut</tissue>
    </source>
</reference>
<evidence type="ECO:0000313" key="1">
    <source>
        <dbReference type="EMBL" id="KAK2961743.1"/>
    </source>
</evidence>
<evidence type="ECO:0000313" key="2">
    <source>
        <dbReference type="Proteomes" id="UP001281761"/>
    </source>
</evidence>
<proteinExistence type="predicted"/>
<accession>A0ABQ9YDA5</accession>
<name>A0ABQ9YDA5_9EUKA</name>
<dbReference type="Proteomes" id="UP001281761">
    <property type="component" value="Unassembled WGS sequence"/>
</dbReference>
<organism evidence="1 2">
    <name type="scientific">Blattamonas nauphoetae</name>
    <dbReference type="NCBI Taxonomy" id="2049346"/>
    <lineage>
        <taxon>Eukaryota</taxon>
        <taxon>Metamonada</taxon>
        <taxon>Preaxostyla</taxon>
        <taxon>Oxymonadida</taxon>
        <taxon>Blattamonas</taxon>
    </lineage>
</organism>
<protein>
    <submittedName>
        <fullName evidence="1">Uncharacterized protein</fullName>
    </submittedName>
</protein>
<dbReference type="EMBL" id="JARBJD010000014">
    <property type="protein sequence ID" value="KAK2961743.1"/>
    <property type="molecule type" value="Genomic_DNA"/>
</dbReference>
<keyword evidence="2" id="KW-1185">Reference proteome</keyword>